<gene>
    <name evidence="2" type="ORF">GCM10008938_50510</name>
</gene>
<evidence type="ECO:0000256" key="1">
    <source>
        <dbReference type="SAM" id="MobiDB-lite"/>
    </source>
</evidence>
<proteinExistence type="predicted"/>
<comment type="caution">
    <text evidence="2">The sequence shown here is derived from an EMBL/GenBank/DDBJ whole genome shotgun (WGS) entry which is preliminary data.</text>
</comment>
<accession>A0ABQ2DHW9</accession>
<dbReference type="RefSeq" id="WP_189009002.1">
    <property type="nucleotide sequence ID" value="NZ_BMOD01000043.1"/>
</dbReference>
<feature type="region of interest" description="Disordered" evidence="1">
    <location>
        <begin position="21"/>
        <end position="49"/>
    </location>
</feature>
<reference evidence="3" key="1">
    <citation type="journal article" date="2019" name="Int. J. Syst. Evol. Microbiol.">
        <title>The Global Catalogue of Microorganisms (GCM) 10K type strain sequencing project: providing services to taxonomists for standard genome sequencing and annotation.</title>
        <authorList>
            <consortium name="The Broad Institute Genomics Platform"/>
            <consortium name="The Broad Institute Genome Sequencing Center for Infectious Disease"/>
            <person name="Wu L."/>
            <person name="Ma J."/>
        </authorList>
    </citation>
    <scope>NUCLEOTIDE SEQUENCE [LARGE SCALE GENOMIC DNA]</scope>
    <source>
        <strain evidence="3">JCM 14370</strain>
    </source>
</reference>
<sequence length="117" mass="13586">MSKKGKTLDEQLAERRRLVLEQAQPEVKQESWTAHPGPEPEQPVELQTSNVKQEHLTELLGFRVTRQMKLWFLYQAGLEGKTISGVLEEMMLGKYGEPPRGWEAPSYLAKRPSRRRR</sequence>
<evidence type="ECO:0000313" key="3">
    <source>
        <dbReference type="Proteomes" id="UP000632222"/>
    </source>
</evidence>
<protein>
    <submittedName>
        <fullName evidence="2">Uncharacterized protein</fullName>
    </submittedName>
</protein>
<name>A0ABQ2DHW9_9DEIO</name>
<keyword evidence="3" id="KW-1185">Reference proteome</keyword>
<organism evidence="2 3">
    <name type="scientific">Deinococcus roseus</name>
    <dbReference type="NCBI Taxonomy" id="392414"/>
    <lineage>
        <taxon>Bacteria</taxon>
        <taxon>Thermotogati</taxon>
        <taxon>Deinococcota</taxon>
        <taxon>Deinococci</taxon>
        <taxon>Deinococcales</taxon>
        <taxon>Deinococcaceae</taxon>
        <taxon>Deinococcus</taxon>
    </lineage>
</organism>
<dbReference type="Proteomes" id="UP000632222">
    <property type="component" value="Unassembled WGS sequence"/>
</dbReference>
<dbReference type="EMBL" id="BMOD01000043">
    <property type="protein sequence ID" value="GGJ58317.1"/>
    <property type="molecule type" value="Genomic_DNA"/>
</dbReference>
<evidence type="ECO:0000313" key="2">
    <source>
        <dbReference type="EMBL" id="GGJ58317.1"/>
    </source>
</evidence>